<dbReference type="Pfam" id="PF10633">
    <property type="entry name" value="NPCBM_assoc"/>
    <property type="match status" value="1"/>
</dbReference>
<feature type="compositionally biased region" description="Low complexity" evidence="1">
    <location>
        <begin position="596"/>
        <end position="621"/>
    </location>
</feature>
<keyword evidence="2" id="KW-0732">Signal</keyword>
<dbReference type="PROSITE" id="PS50835">
    <property type="entry name" value="IG_LIKE"/>
    <property type="match status" value="1"/>
</dbReference>
<gene>
    <name evidence="5" type="ORF">SAMN02745746_02454</name>
</gene>
<dbReference type="Gene3D" id="3.40.390.10">
    <property type="entry name" value="Collagenase (Catalytic Domain)"/>
    <property type="match status" value="1"/>
</dbReference>
<feature type="signal peptide" evidence="2">
    <location>
        <begin position="1"/>
        <end position="35"/>
    </location>
</feature>
<dbReference type="STRING" id="1123014.SAMN02745746_02454"/>
<dbReference type="Proteomes" id="UP000192920">
    <property type="component" value="Unassembled WGS sequence"/>
</dbReference>
<dbReference type="InterPro" id="IPR008752">
    <property type="entry name" value="Peptidase_M11"/>
</dbReference>
<dbReference type="PROSITE" id="PS50215">
    <property type="entry name" value="ADAM_MEPRO"/>
    <property type="match status" value="1"/>
</dbReference>
<dbReference type="GO" id="GO:0004222">
    <property type="term" value="F:metalloendopeptidase activity"/>
    <property type="evidence" value="ECO:0007669"/>
    <property type="project" value="InterPro"/>
</dbReference>
<feature type="region of interest" description="Disordered" evidence="1">
    <location>
        <begin position="596"/>
        <end position="628"/>
    </location>
</feature>
<evidence type="ECO:0000256" key="2">
    <source>
        <dbReference type="SAM" id="SignalP"/>
    </source>
</evidence>
<proteinExistence type="predicted"/>
<dbReference type="EMBL" id="FXAG01000013">
    <property type="protein sequence ID" value="SMF30724.1"/>
    <property type="molecule type" value="Genomic_DNA"/>
</dbReference>
<name>A0A1Y6BVE6_9NEIS</name>
<feature type="domain" description="Ig-like" evidence="4">
    <location>
        <begin position="506"/>
        <end position="600"/>
    </location>
</feature>
<sequence>MLRHSGGLSGQRVGLHSILMCCWLTLLFFASPSFAQSASGLSQSPQAPSAAQSVQLQGTLEVLHEDDFKNKKSRTRHFLKTESGDRYELKFKGKVPPHRTGTKLRVKGVKSSNLVYLDTSGSTSGSIEVLAQVAMPNTLGEQKTLVILANFQDQPTNYTNSYTGQPITLSGANSLIFGSGQGTVNGFYTENSYQQTTIVGTTVGWYTLPLNSTMSTCDTASVATYAKQAATAAGVDLSLYTRYVYVTPYIAACGFAGASMVGGNEAWINGLFSVNVIAHELGHNLGLEHSHGLYCSNGSVIGNGVLFPISNNTACTMVQYGDTLDTMGAASQYNAPHFNAFQKERLGWLNNSGMPPITTVTTSGTYTIDPYEPTGTNPKALKIFKGLDAYGYKTWYYVEFRQAIGFDSGPISGSYPSVNSSNILSGVVVHAYSENNGGGSGYLLDMTRATIEYNAQDPALGVGQSFSDPAAGVTISTAWANGSNAGVTVTLSGSGSTTSTCTRANPSVVLSSSQSTSVAAGTAVTYTVAVANNDNSACSASAFNLQSSLPSGWTGTLGSSALTISPGGTGSTTLTVTSASTALAGSYSIVATATNSTSTSYSGSGSATYSVGSSTTTTTSTKGKGRIK</sequence>
<evidence type="ECO:0000259" key="4">
    <source>
        <dbReference type="PROSITE" id="PS50835"/>
    </source>
</evidence>
<dbReference type="InterPro" id="IPR001590">
    <property type="entry name" value="Peptidase_M12B"/>
</dbReference>
<dbReference type="AlphaFoldDB" id="A0A1Y6BVE6"/>
<dbReference type="RefSeq" id="WP_085276690.1">
    <property type="nucleotide sequence ID" value="NZ_FXAG01000013.1"/>
</dbReference>
<keyword evidence="6" id="KW-1185">Reference proteome</keyword>
<dbReference type="GO" id="GO:0006508">
    <property type="term" value="P:proteolysis"/>
    <property type="evidence" value="ECO:0007669"/>
    <property type="project" value="InterPro"/>
</dbReference>
<feature type="chain" id="PRO_5012734896" evidence="2">
    <location>
        <begin position="36"/>
        <end position="628"/>
    </location>
</feature>
<evidence type="ECO:0000256" key="1">
    <source>
        <dbReference type="SAM" id="MobiDB-lite"/>
    </source>
</evidence>
<evidence type="ECO:0000313" key="6">
    <source>
        <dbReference type="Proteomes" id="UP000192920"/>
    </source>
</evidence>
<dbReference type="InterPro" id="IPR024079">
    <property type="entry name" value="MetalloPept_cat_dom_sf"/>
</dbReference>
<dbReference type="Pfam" id="PF05548">
    <property type="entry name" value="Peptidase_M11"/>
    <property type="match status" value="1"/>
</dbReference>
<evidence type="ECO:0000313" key="5">
    <source>
        <dbReference type="EMBL" id="SMF30724.1"/>
    </source>
</evidence>
<evidence type="ECO:0000259" key="3">
    <source>
        <dbReference type="PROSITE" id="PS50215"/>
    </source>
</evidence>
<dbReference type="InterPro" id="IPR018905">
    <property type="entry name" value="A-galactase_NEW3"/>
</dbReference>
<dbReference type="SUPFAM" id="SSF55486">
    <property type="entry name" value="Metalloproteases ('zincins'), catalytic domain"/>
    <property type="match status" value="1"/>
</dbReference>
<dbReference type="InterPro" id="IPR007110">
    <property type="entry name" value="Ig-like_dom"/>
</dbReference>
<protein>
    <submittedName>
        <fullName evidence="5">Gametolysin peptidase M11</fullName>
    </submittedName>
</protein>
<organism evidence="5 6">
    <name type="scientific">Pseudogulbenkiania subflava DSM 22618</name>
    <dbReference type="NCBI Taxonomy" id="1123014"/>
    <lineage>
        <taxon>Bacteria</taxon>
        <taxon>Pseudomonadati</taxon>
        <taxon>Pseudomonadota</taxon>
        <taxon>Betaproteobacteria</taxon>
        <taxon>Neisseriales</taxon>
        <taxon>Chromobacteriaceae</taxon>
        <taxon>Pseudogulbenkiania</taxon>
    </lineage>
</organism>
<dbReference type="InterPro" id="IPR013783">
    <property type="entry name" value="Ig-like_fold"/>
</dbReference>
<feature type="domain" description="Peptidase M12B" evidence="3">
    <location>
        <begin position="205"/>
        <end position="336"/>
    </location>
</feature>
<dbReference type="Gene3D" id="2.60.40.10">
    <property type="entry name" value="Immunoglobulins"/>
    <property type="match status" value="1"/>
</dbReference>
<reference evidence="6" key="1">
    <citation type="submission" date="2017-04" db="EMBL/GenBank/DDBJ databases">
        <authorList>
            <person name="Varghese N."/>
            <person name="Submissions S."/>
        </authorList>
    </citation>
    <scope>NUCLEOTIDE SEQUENCE [LARGE SCALE GENOMIC DNA]</scope>
    <source>
        <strain evidence="6">DSM 22618</strain>
    </source>
</reference>
<accession>A0A1Y6BVE6</accession>